<name>A0ABQ9GHD6_9NEOP</name>
<organism evidence="1 2">
    <name type="scientific">Dryococelus australis</name>
    <dbReference type="NCBI Taxonomy" id="614101"/>
    <lineage>
        <taxon>Eukaryota</taxon>
        <taxon>Metazoa</taxon>
        <taxon>Ecdysozoa</taxon>
        <taxon>Arthropoda</taxon>
        <taxon>Hexapoda</taxon>
        <taxon>Insecta</taxon>
        <taxon>Pterygota</taxon>
        <taxon>Neoptera</taxon>
        <taxon>Polyneoptera</taxon>
        <taxon>Phasmatodea</taxon>
        <taxon>Verophasmatodea</taxon>
        <taxon>Anareolatae</taxon>
        <taxon>Phasmatidae</taxon>
        <taxon>Eurycanthinae</taxon>
        <taxon>Dryococelus</taxon>
    </lineage>
</organism>
<protein>
    <submittedName>
        <fullName evidence="1">Uncharacterized protein</fullName>
    </submittedName>
</protein>
<evidence type="ECO:0000313" key="1">
    <source>
        <dbReference type="EMBL" id="KAJ8871422.1"/>
    </source>
</evidence>
<gene>
    <name evidence="1" type="ORF">PR048_027739</name>
</gene>
<dbReference type="EMBL" id="JARBHB010000012">
    <property type="protein sequence ID" value="KAJ8871422.1"/>
    <property type="molecule type" value="Genomic_DNA"/>
</dbReference>
<reference evidence="1 2" key="1">
    <citation type="submission" date="2023-02" db="EMBL/GenBank/DDBJ databases">
        <title>LHISI_Scaffold_Assembly.</title>
        <authorList>
            <person name="Stuart O.P."/>
            <person name="Cleave R."/>
            <person name="Magrath M.J.L."/>
            <person name="Mikheyev A.S."/>
        </authorList>
    </citation>
    <scope>NUCLEOTIDE SEQUENCE [LARGE SCALE GENOMIC DNA]</scope>
    <source>
        <strain evidence="1">Daus_M_001</strain>
        <tissue evidence="1">Leg muscle</tissue>
    </source>
</reference>
<evidence type="ECO:0000313" key="2">
    <source>
        <dbReference type="Proteomes" id="UP001159363"/>
    </source>
</evidence>
<dbReference type="Proteomes" id="UP001159363">
    <property type="component" value="Chromosome 11"/>
</dbReference>
<sequence length="65" mass="7368">MSCNIVATTYKIPEATLGRYLNADTENLPVHAGIFRKVFCLEHLENTRNYLTEIVQRVSGLTNVE</sequence>
<keyword evidence="2" id="KW-1185">Reference proteome</keyword>
<proteinExistence type="predicted"/>
<comment type="caution">
    <text evidence="1">The sequence shown here is derived from an EMBL/GenBank/DDBJ whole genome shotgun (WGS) entry which is preliminary data.</text>
</comment>
<accession>A0ABQ9GHD6</accession>